<gene>
    <name evidence="3" type="ORF">Micbo1qcDRAFT_164037</name>
</gene>
<sequence>MTSIDTHPNQTHQLPFPPASDTHSPHHDIANKDGAISATAGQDNNTPSNNEVVADLRQLRPDGPETIDCPRCHQRATTRVEGRSEGKKKFMNVFWWPLPGRKHWWEETRWSCDQCEALLATQKWGKNMNVLV</sequence>
<keyword evidence="4" id="KW-1185">Reference proteome</keyword>
<dbReference type="Pfam" id="PF10601">
    <property type="entry name" value="zf-LITAF-like"/>
    <property type="match status" value="1"/>
</dbReference>
<feature type="domain" description="LITAF" evidence="2">
    <location>
        <begin position="63"/>
        <end position="122"/>
    </location>
</feature>
<reference evidence="4" key="1">
    <citation type="submission" date="2016-02" db="EMBL/GenBank/DDBJ databases">
        <title>Draft genome sequence of Microdochium bolleyi, a fungal endophyte of beachgrass.</title>
        <authorList>
            <consortium name="DOE Joint Genome Institute"/>
            <person name="David A.S."/>
            <person name="May G."/>
            <person name="Haridas S."/>
            <person name="Lim J."/>
            <person name="Wang M."/>
            <person name="Labutti K."/>
            <person name="Lipzen A."/>
            <person name="Barry K."/>
            <person name="Grigoriev I.V."/>
        </authorList>
    </citation>
    <scope>NUCLEOTIDE SEQUENCE [LARGE SCALE GENOMIC DNA]</scope>
    <source>
        <strain evidence="4">J235TASD1</strain>
    </source>
</reference>
<feature type="compositionally biased region" description="Polar residues" evidence="1">
    <location>
        <begin position="39"/>
        <end position="50"/>
    </location>
</feature>
<evidence type="ECO:0000256" key="1">
    <source>
        <dbReference type="SAM" id="MobiDB-lite"/>
    </source>
</evidence>
<proteinExistence type="predicted"/>
<evidence type="ECO:0000259" key="2">
    <source>
        <dbReference type="Pfam" id="PF10601"/>
    </source>
</evidence>
<protein>
    <recommendedName>
        <fullName evidence="2">LITAF domain-containing protein</fullName>
    </recommendedName>
</protein>
<accession>A0A136IZR5</accession>
<name>A0A136IZR5_9PEZI</name>
<organism evidence="3 4">
    <name type="scientific">Microdochium bolleyi</name>
    <dbReference type="NCBI Taxonomy" id="196109"/>
    <lineage>
        <taxon>Eukaryota</taxon>
        <taxon>Fungi</taxon>
        <taxon>Dikarya</taxon>
        <taxon>Ascomycota</taxon>
        <taxon>Pezizomycotina</taxon>
        <taxon>Sordariomycetes</taxon>
        <taxon>Xylariomycetidae</taxon>
        <taxon>Xylariales</taxon>
        <taxon>Microdochiaceae</taxon>
        <taxon>Microdochium</taxon>
    </lineage>
</organism>
<evidence type="ECO:0000313" key="3">
    <source>
        <dbReference type="EMBL" id="KXJ90461.1"/>
    </source>
</evidence>
<feature type="compositionally biased region" description="Polar residues" evidence="1">
    <location>
        <begin position="1"/>
        <end position="13"/>
    </location>
</feature>
<dbReference type="InterPro" id="IPR006629">
    <property type="entry name" value="LITAF"/>
</dbReference>
<dbReference type="InParanoid" id="A0A136IZR5"/>
<evidence type="ECO:0000313" key="4">
    <source>
        <dbReference type="Proteomes" id="UP000070501"/>
    </source>
</evidence>
<dbReference type="AlphaFoldDB" id="A0A136IZR5"/>
<feature type="region of interest" description="Disordered" evidence="1">
    <location>
        <begin position="1"/>
        <end position="50"/>
    </location>
</feature>
<dbReference type="Proteomes" id="UP000070501">
    <property type="component" value="Unassembled WGS sequence"/>
</dbReference>
<dbReference type="EMBL" id="KQ964252">
    <property type="protein sequence ID" value="KXJ90461.1"/>
    <property type="molecule type" value="Genomic_DNA"/>
</dbReference>
<dbReference type="OrthoDB" id="4768206at2759"/>